<dbReference type="AlphaFoldDB" id="A0A7S6RF46"/>
<dbReference type="GO" id="GO:0005506">
    <property type="term" value="F:iron ion binding"/>
    <property type="evidence" value="ECO:0007669"/>
    <property type="project" value="InterPro"/>
</dbReference>
<feature type="binding site" evidence="17">
    <location>
        <position position="692"/>
    </location>
    <ligand>
        <name>[4Fe-4S] cluster</name>
        <dbReference type="ChEBI" id="CHEBI:49883"/>
        <label>1</label>
    </ligand>
</feature>
<keyword evidence="10" id="KW-0535">Nitrogen fixation</keyword>
<dbReference type="Pfam" id="PF12838">
    <property type="entry name" value="Fer4_7"/>
    <property type="match status" value="1"/>
</dbReference>
<dbReference type="InterPro" id="IPR009014">
    <property type="entry name" value="Transketo_C/PFOR_II"/>
</dbReference>
<keyword evidence="20" id="KW-1185">Reference proteome</keyword>
<comment type="catalytic activity">
    <reaction evidence="11 14">
        <text>oxidized [flavodoxin] + pyruvate + CoA + 2 H(+) = reduced [flavodoxin] + acetyl-CoA + CO2</text>
        <dbReference type="Rhea" id="RHEA:44140"/>
        <dbReference type="Rhea" id="RHEA-COMP:10622"/>
        <dbReference type="Rhea" id="RHEA-COMP:10623"/>
        <dbReference type="ChEBI" id="CHEBI:15361"/>
        <dbReference type="ChEBI" id="CHEBI:15378"/>
        <dbReference type="ChEBI" id="CHEBI:16526"/>
        <dbReference type="ChEBI" id="CHEBI:57287"/>
        <dbReference type="ChEBI" id="CHEBI:57288"/>
        <dbReference type="ChEBI" id="CHEBI:57618"/>
        <dbReference type="ChEBI" id="CHEBI:58210"/>
    </reaction>
</comment>
<gene>
    <name evidence="19" type="primary">nifJ</name>
    <name evidence="19" type="ORF">IM676_05240</name>
</gene>
<keyword evidence="3 17" id="KW-0004">4Fe-4S</keyword>
<keyword evidence="5" id="KW-0677">Repeat</keyword>
<dbReference type="CDD" id="cd07034">
    <property type="entry name" value="TPP_PYR_PFOR_IOR-alpha_like"/>
    <property type="match status" value="1"/>
</dbReference>
<feature type="binding site" evidence="15">
    <location>
        <begin position="1002"/>
        <end position="1007"/>
    </location>
    <ligand>
        <name>thiamine diphosphate</name>
        <dbReference type="ChEBI" id="CHEBI:58937"/>
    </ligand>
</feature>
<dbReference type="GO" id="GO:0022900">
    <property type="term" value="P:electron transport chain"/>
    <property type="evidence" value="ECO:0007669"/>
    <property type="project" value="InterPro"/>
</dbReference>
<feature type="binding site" evidence="17">
    <location>
        <position position="822"/>
    </location>
    <ligand>
        <name>[4Fe-4S] cluster</name>
        <dbReference type="ChEBI" id="CHEBI:49883"/>
        <label>3</label>
    </ligand>
</feature>
<evidence type="ECO:0000256" key="4">
    <source>
        <dbReference type="ARBA" id="ARBA00022723"/>
    </source>
</evidence>
<dbReference type="SUPFAM" id="SSF52518">
    <property type="entry name" value="Thiamin diphosphate-binding fold (THDP-binding)"/>
    <property type="match status" value="2"/>
</dbReference>
<dbReference type="Pfam" id="PF01558">
    <property type="entry name" value="POR"/>
    <property type="match status" value="1"/>
</dbReference>
<dbReference type="Gene3D" id="3.40.50.970">
    <property type="match status" value="2"/>
</dbReference>
<dbReference type="SUPFAM" id="SSF52922">
    <property type="entry name" value="TK C-terminal domain-like"/>
    <property type="match status" value="1"/>
</dbReference>
<feature type="binding site" evidence="17">
    <location>
        <position position="825"/>
    </location>
    <ligand>
        <name>[4Fe-4S] cluster</name>
        <dbReference type="ChEBI" id="CHEBI:49883"/>
        <label>3</label>
    </ligand>
</feature>
<dbReference type="PIRSF" id="PIRSF000159">
    <property type="entry name" value="NifJ"/>
    <property type="match status" value="1"/>
</dbReference>
<dbReference type="PANTHER" id="PTHR32154:SF0">
    <property type="entry name" value="PYRUVATE-FLAVODOXIN OXIDOREDUCTASE-RELATED"/>
    <property type="match status" value="1"/>
</dbReference>
<reference evidence="20" key="1">
    <citation type="submission" date="2020-10" db="EMBL/GenBank/DDBJ databases">
        <title>Genome-based taxonomic classification of the species Anabaenopsis elenkinii.</title>
        <authorList>
            <person name="Delbaje E."/>
            <person name="Andreote A.P.D."/>
            <person name="Pellegrinetti T.A."/>
            <person name="Cruz R.B."/>
            <person name="Branco L.H.Z."/>
            <person name="Fiore M.F."/>
        </authorList>
    </citation>
    <scope>NUCLEOTIDE SEQUENCE [LARGE SCALE GENOMIC DNA]</scope>
    <source>
        <strain evidence="20">CCIBt3563</strain>
    </source>
</reference>
<dbReference type="GO" id="GO:0016903">
    <property type="term" value="F:oxidoreductase activity, acting on the aldehyde or oxo group of donors"/>
    <property type="evidence" value="ECO:0007669"/>
    <property type="project" value="InterPro"/>
</dbReference>
<keyword evidence="4 17" id="KW-0479">Metal-binding</keyword>
<dbReference type="RefSeq" id="WP_200989242.1">
    <property type="nucleotide sequence ID" value="NZ_CP063311.1"/>
</dbReference>
<dbReference type="InterPro" id="IPR017896">
    <property type="entry name" value="4Fe4S_Fe-S-bd"/>
</dbReference>
<dbReference type="InterPro" id="IPR050722">
    <property type="entry name" value="Pyruvate:ferred/Flavod_OxRd"/>
</dbReference>
<dbReference type="InterPro" id="IPR019752">
    <property type="entry name" value="Pyrv/ketoisovalerate_OxRed_cat"/>
</dbReference>
<evidence type="ECO:0000256" key="17">
    <source>
        <dbReference type="PIRSR" id="PIRSR000159-50"/>
    </source>
</evidence>
<dbReference type="InterPro" id="IPR011895">
    <property type="entry name" value="Pyrv_flavodox_OxRed"/>
</dbReference>
<keyword evidence="6 14" id="KW-0249">Electron transport</keyword>
<keyword evidence="8 17" id="KW-0408">Iron</keyword>
<evidence type="ECO:0000256" key="12">
    <source>
        <dbReference type="ARBA" id="ARBA00053837"/>
    </source>
</evidence>
<evidence type="ECO:0000256" key="8">
    <source>
        <dbReference type="ARBA" id="ARBA00023004"/>
    </source>
</evidence>
<keyword evidence="19" id="KW-0670">Pyruvate</keyword>
<dbReference type="PROSITE" id="PS51379">
    <property type="entry name" value="4FE4S_FER_2"/>
    <property type="match status" value="2"/>
</dbReference>
<sequence length="1183" mass="131040">MNKRSFATIDANQAVAEVVYRLNEVIAIYPITPSSPMAEWADAWSSEAQNNIWGTVPTVVEMQSEGGVAGAIHGALQTGSLTTTFTASQGLLLMIPNMYKIAGELTPTVFHIAARSLAAQALSIFGDHSDVMAARGTGFAMLCAASVQEAQDFALISTRATLESRIPFIHFFDGFRTSHEINKINNLTENNLREFIPDQLVFAHRSRALTPDQPVLRGTAQNPDIYFQARETVNPYYLACPDITQKVMDEFAAMTGRQYQLFEYHGHPGAERVMVLMGSGCEAVHETVDDLKSHGEKVGVVKVRLYRPFDAVRFVASLPKTTRSIAVLDRTKEPGASGEPLYLDVVAAIHEAWETGEKPQVVGGRYGLSSKEFTPAMIKAVFDHLAATQLKNHFTIGIEDDVTHTSLNYDPDFNIESDQIIRAIFYGLGADGTVGANKNSIKIIGEETNNYAQGYFVYDSKKSGSVTVSHLRFGSQLIRSTYLISKANFIGCHQWEFLLKFPILKDIIPGGTLLINSPYEKDQVWHHLPASVQEQIIHKGLRVYVINAYKVARQAGMAGRINTVMQVCFFALSGVLPRAEAIEEIKKSIRKTYGQKGQEIVQMNIRAVDTTLENLWEVEIGSEVTGEQFSLSPIPDTAPAFVRDVLGKMICRQGDEITVSALPADGTYPTGTAKWEKRNIAQEIPVWDTDVCIQCGKCVMVCPHSVIRSQVYEPPQLENAPPTFKSANAKDHDWQGLKYTIQVAPEDCTGCGICVDVCPAKDKSEPRRKAINMAPQLPLREQERENWDFFLSIPHPDRSKLKLTHINQQQMQEPLFEFSGACAGCGETPYIKLATQLFGDRMIVANATGCSSIYGGNLPTTPWTHNSAGRGPAWSNSLFEDNAEFGLGFRISIDKKAEFAAQLLQKLATDIGEELAQGILNAPQKDEADIWEQRQRVELLKQRLEQIPNNQASQHLKSLADYLVKKSVWIIGGDGWGYDIGYGGLDHVLASGHNVNILILDTEVYSNTGGQMSKATPKAAVAKFAAGGKAARKKDLGLIAMTYGNVYIASVAMGARDEHTLKAFLEAEAYQGPSLIIAYSHCIAHGINMTTAMQNQKAAVDSGQWLLYRFHPDRIKEGQNPLQLDSRTPKLPLEEYMYLENRFKMLTKRDSQAALQLLKEAQADVKTRWQTYRYLAARDYTQT</sequence>
<dbReference type="FunFam" id="3.40.50.970:FF:000012">
    <property type="entry name" value="Pyruvate:ferredoxin (Flavodoxin) oxidoreductase"/>
    <property type="match status" value="1"/>
</dbReference>
<evidence type="ECO:0000259" key="18">
    <source>
        <dbReference type="PROSITE" id="PS51379"/>
    </source>
</evidence>
<name>A0A7S6RF46_9CYAN</name>
<dbReference type="InterPro" id="IPR029061">
    <property type="entry name" value="THDP-binding"/>
</dbReference>
<dbReference type="InterPro" id="IPR037112">
    <property type="entry name" value="Pyrv-flavodox_OxR_EKR_sf"/>
</dbReference>
<feature type="binding site" evidence="15">
    <location>
        <position position="32"/>
    </location>
    <ligand>
        <name>pyruvate</name>
        <dbReference type="ChEBI" id="CHEBI:15361"/>
    </ligand>
</feature>
<dbReference type="GO" id="GO:0030976">
    <property type="term" value="F:thiamine pyrophosphate binding"/>
    <property type="evidence" value="ECO:0007669"/>
    <property type="project" value="InterPro"/>
</dbReference>
<feature type="binding site" evidence="17">
    <location>
        <position position="1082"/>
    </location>
    <ligand>
        <name>[4Fe-4S] cluster</name>
        <dbReference type="ChEBI" id="CHEBI:49883"/>
        <label>3</label>
    </ligand>
</feature>
<dbReference type="PROSITE" id="PS00198">
    <property type="entry name" value="4FE4S_FER_1"/>
    <property type="match status" value="1"/>
</dbReference>
<dbReference type="Proteomes" id="UP000593846">
    <property type="component" value="Chromosome"/>
</dbReference>
<evidence type="ECO:0000256" key="5">
    <source>
        <dbReference type="ARBA" id="ARBA00022737"/>
    </source>
</evidence>
<dbReference type="NCBIfam" id="TIGR02176">
    <property type="entry name" value="pyruv_ox_red"/>
    <property type="match status" value="1"/>
</dbReference>
<feature type="site" description="Important for catalytic activity" evidence="16">
    <location>
        <position position="115"/>
    </location>
</feature>
<evidence type="ECO:0000256" key="7">
    <source>
        <dbReference type="ARBA" id="ARBA00023002"/>
    </source>
</evidence>
<evidence type="ECO:0000256" key="3">
    <source>
        <dbReference type="ARBA" id="ARBA00022485"/>
    </source>
</evidence>
<dbReference type="Gene3D" id="4.10.780.10">
    <property type="entry name" value="Pyruvate-flavodoxin oxidoreductase, EKR domain"/>
    <property type="match status" value="1"/>
</dbReference>
<evidence type="ECO:0000256" key="9">
    <source>
        <dbReference type="ARBA" id="ARBA00023014"/>
    </source>
</evidence>
<proteinExistence type="inferred from homology"/>
<comment type="cofactor">
    <cofactor evidence="17">
        <name>[4Fe-4S] cluster</name>
        <dbReference type="ChEBI" id="CHEBI:49883"/>
    </cofactor>
    <text evidence="17">Binds 3 [4Fe-4S] clusters per subunit.</text>
</comment>
<evidence type="ECO:0000256" key="14">
    <source>
        <dbReference type="PIRNR" id="PIRNR000159"/>
    </source>
</evidence>
<feature type="binding site" evidence="15">
    <location>
        <position position="827"/>
    </location>
    <ligand>
        <name>thiamine diphosphate</name>
        <dbReference type="ChEBI" id="CHEBI:58937"/>
    </ligand>
</feature>
<evidence type="ECO:0000313" key="19">
    <source>
        <dbReference type="EMBL" id="QOV23696.1"/>
    </source>
</evidence>
<evidence type="ECO:0000256" key="16">
    <source>
        <dbReference type="PIRSR" id="PIRSR000159-2"/>
    </source>
</evidence>
<feature type="binding site" evidence="17">
    <location>
        <position position="754"/>
    </location>
    <ligand>
        <name>[4Fe-4S] cluster</name>
        <dbReference type="ChEBI" id="CHEBI:49883"/>
        <label>2</label>
    </ligand>
</feature>
<feature type="domain" description="4Fe-4S ferredoxin-type" evidence="18">
    <location>
        <begin position="739"/>
        <end position="769"/>
    </location>
</feature>
<organism evidence="19 20">
    <name type="scientific">Anabaenopsis elenkinii CCIBt3563</name>
    <dbReference type="NCBI Taxonomy" id="2779889"/>
    <lineage>
        <taxon>Bacteria</taxon>
        <taxon>Bacillati</taxon>
        <taxon>Cyanobacteriota</taxon>
        <taxon>Cyanophyceae</taxon>
        <taxon>Nostocales</taxon>
        <taxon>Nodulariaceae</taxon>
        <taxon>Anabaenopsis</taxon>
    </lineage>
</organism>
<dbReference type="Gene3D" id="3.30.70.20">
    <property type="match status" value="1"/>
</dbReference>
<evidence type="ECO:0000256" key="6">
    <source>
        <dbReference type="ARBA" id="ARBA00022982"/>
    </source>
</evidence>
<dbReference type="InterPro" id="IPR033412">
    <property type="entry name" value="PFOR_II"/>
</dbReference>
<feature type="binding site" evidence="17">
    <location>
        <position position="758"/>
    </location>
    <ligand>
        <name>[4Fe-4S] cluster</name>
        <dbReference type="ChEBI" id="CHEBI:49883"/>
        <label>1</label>
    </ligand>
</feature>
<dbReference type="Gene3D" id="3.40.50.920">
    <property type="match status" value="1"/>
</dbReference>
<evidence type="ECO:0000256" key="11">
    <source>
        <dbReference type="ARBA" id="ARBA00048963"/>
    </source>
</evidence>
<dbReference type="Pfam" id="PF17147">
    <property type="entry name" value="PFOR_II"/>
    <property type="match status" value="1"/>
</dbReference>
<dbReference type="SUPFAM" id="SSF53323">
    <property type="entry name" value="Pyruvate-ferredoxin oxidoreductase, PFOR, domain III"/>
    <property type="match status" value="1"/>
</dbReference>
<dbReference type="InterPro" id="IPR011766">
    <property type="entry name" value="TPP_enzyme_TPP-bd"/>
</dbReference>
<dbReference type="Gene3D" id="3.40.920.10">
    <property type="entry name" value="Pyruvate-ferredoxin oxidoreductase, PFOR, domain III"/>
    <property type="match status" value="1"/>
</dbReference>
<evidence type="ECO:0000256" key="2">
    <source>
        <dbReference type="ARBA" id="ARBA00022448"/>
    </source>
</evidence>
<feature type="site" description="Important for catalytic activity" evidence="16">
    <location>
        <position position="65"/>
    </location>
</feature>
<evidence type="ECO:0000313" key="20">
    <source>
        <dbReference type="Proteomes" id="UP000593846"/>
    </source>
</evidence>
<dbReference type="FunFam" id="3.30.70.20:FF:000022">
    <property type="entry name" value="Pyruvate:ferredoxin (Flavodoxin) oxidoreductase"/>
    <property type="match status" value="1"/>
</dbReference>
<comment type="similarity">
    <text evidence="1 14">Belongs to the pyruvate:ferredoxin/flavodoxin oxidoreductase family.</text>
</comment>
<dbReference type="InterPro" id="IPR019456">
    <property type="entry name" value="Pyrv-flavodox_OxRtase_EKR"/>
</dbReference>
<dbReference type="GO" id="GO:0006979">
    <property type="term" value="P:response to oxidative stress"/>
    <property type="evidence" value="ECO:0007669"/>
    <property type="project" value="TreeGrafter"/>
</dbReference>
<evidence type="ECO:0000256" key="13">
    <source>
        <dbReference type="ARBA" id="ARBA00067807"/>
    </source>
</evidence>
<evidence type="ECO:0000256" key="1">
    <source>
        <dbReference type="ARBA" id="ARBA00009032"/>
    </source>
</evidence>
<feature type="binding site" evidence="15">
    <location>
        <position position="65"/>
    </location>
    <ligand>
        <name>thiamine diphosphate</name>
        <dbReference type="ChEBI" id="CHEBI:58937"/>
    </ligand>
</feature>
<dbReference type="InterPro" id="IPR002869">
    <property type="entry name" value="Pyrv_flavodox_OxRed_cen"/>
</dbReference>
<keyword evidence="2 14" id="KW-0813">Transport</keyword>
<dbReference type="InterPro" id="IPR017900">
    <property type="entry name" value="4Fe4S_Fe_S_CS"/>
</dbReference>
<accession>A0A7S6RF46</accession>
<dbReference type="KEGG" id="aee:IM676_05240"/>
<dbReference type="SMART" id="SM00890">
    <property type="entry name" value="EKR"/>
    <property type="match status" value="1"/>
</dbReference>
<dbReference type="InterPro" id="IPR002880">
    <property type="entry name" value="Pyrv_Fd/Flavodoxin_OxRdtase_N"/>
</dbReference>
<feature type="binding site" evidence="17">
    <location>
        <position position="698"/>
    </location>
    <ligand>
        <name>[4Fe-4S] cluster</name>
        <dbReference type="ChEBI" id="CHEBI:49883"/>
        <label>1</label>
    </ligand>
</feature>
<dbReference type="Pfam" id="PF10371">
    <property type="entry name" value="EKR"/>
    <property type="match status" value="1"/>
</dbReference>
<feature type="binding site" evidence="17">
    <location>
        <position position="748"/>
    </location>
    <ligand>
        <name>[4Fe-4S] cluster</name>
        <dbReference type="ChEBI" id="CHEBI:49883"/>
        <label>2</label>
    </ligand>
</feature>
<feature type="site" description="Important for catalytic activity" evidence="16">
    <location>
        <position position="32"/>
    </location>
</feature>
<dbReference type="PANTHER" id="PTHR32154">
    <property type="entry name" value="PYRUVATE-FLAVODOXIN OXIDOREDUCTASE-RELATED"/>
    <property type="match status" value="1"/>
</dbReference>
<feature type="binding site" evidence="17">
    <location>
        <position position="695"/>
    </location>
    <ligand>
        <name>[4Fe-4S] cluster</name>
        <dbReference type="ChEBI" id="CHEBI:49883"/>
        <label>1</label>
    </ligand>
</feature>
<dbReference type="FunFam" id="3.40.50.970:FF:000041">
    <property type="entry name" value="Pyruvate:ferredoxin (Flavodoxin) oxidoreductase"/>
    <property type="match status" value="1"/>
</dbReference>
<dbReference type="EC" id="1.2.7.-" evidence="14"/>
<dbReference type="Pfam" id="PF02775">
    <property type="entry name" value="TPP_enzyme_C"/>
    <property type="match status" value="1"/>
</dbReference>
<feature type="domain" description="4Fe-4S ferredoxin-type" evidence="18">
    <location>
        <begin position="683"/>
        <end position="712"/>
    </location>
</feature>
<feature type="binding site" evidence="17">
    <location>
        <position position="702"/>
    </location>
    <ligand>
        <name>[4Fe-4S] cluster</name>
        <dbReference type="ChEBI" id="CHEBI:49883"/>
        <label>2</label>
    </ligand>
</feature>
<feature type="site" description="Important for catalytic activity" evidence="16">
    <location>
        <position position="1007"/>
    </location>
</feature>
<comment type="function">
    <text evidence="12">Oxidoreductase required for the transfer of electrons from pyruvate to flavodoxin, which reduces nitrogenase.</text>
</comment>
<protein>
    <recommendedName>
        <fullName evidence="13 14">Pyruvate-flavodoxin oxidoreductase</fullName>
        <ecNumber evidence="14">1.2.7.-</ecNumber>
    </recommendedName>
</protein>
<keyword evidence="7 14" id="KW-0560">Oxidoreductase</keyword>
<dbReference type="GO" id="GO:0051539">
    <property type="term" value="F:4 iron, 4 sulfur cluster binding"/>
    <property type="evidence" value="ECO:0007669"/>
    <property type="project" value="UniProtKB-KW"/>
</dbReference>
<dbReference type="SUPFAM" id="SSF54862">
    <property type="entry name" value="4Fe-4S ferredoxins"/>
    <property type="match status" value="1"/>
</dbReference>
<dbReference type="FunFam" id="3.40.50.920:FF:000007">
    <property type="entry name" value="Pyruvate:ferredoxin (Flavodoxin) oxidoreductase"/>
    <property type="match status" value="1"/>
</dbReference>
<dbReference type="Pfam" id="PF01855">
    <property type="entry name" value="POR_N"/>
    <property type="match status" value="1"/>
</dbReference>
<evidence type="ECO:0000256" key="10">
    <source>
        <dbReference type="ARBA" id="ARBA00023231"/>
    </source>
</evidence>
<feature type="binding site" evidence="15">
    <location>
        <position position="850"/>
    </location>
    <ligand>
        <name>thiamine diphosphate</name>
        <dbReference type="ChEBI" id="CHEBI:58937"/>
    </ligand>
</feature>
<feature type="binding site" evidence="15">
    <location>
        <begin position="973"/>
        <end position="976"/>
    </location>
    <ligand>
        <name>thiamine diphosphate</name>
        <dbReference type="ChEBI" id="CHEBI:58937"/>
    </ligand>
</feature>
<feature type="binding site" evidence="15">
    <location>
        <position position="115"/>
    </location>
    <ligand>
        <name>pyruvate</name>
        <dbReference type="ChEBI" id="CHEBI:15361"/>
    </ligand>
</feature>
<feature type="binding site" evidence="17">
    <location>
        <position position="751"/>
    </location>
    <ligand>
        <name>[4Fe-4S] cluster</name>
        <dbReference type="ChEBI" id="CHEBI:49883"/>
        <label>2</label>
    </ligand>
</feature>
<dbReference type="CDD" id="cd03377">
    <property type="entry name" value="TPP_PFOR_PNO"/>
    <property type="match status" value="1"/>
</dbReference>
<dbReference type="EMBL" id="CP063311">
    <property type="protein sequence ID" value="QOV23696.1"/>
    <property type="molecule type" value="Genomic_DNA"/>
</dbReference>
<feature type="binding site" evidence="17">
    <location>
        <position position="850"/>
    </location>
    <ligand>
        <name>[4Fe-4S] cluster</name>
        <dbReference type="ChEBI" id="CHEBI:49883"/>
        <label>3</label>
    </ligand>
</feature>
<keyword evidence="9 17" id="KW-0411">Iron-sulfur</keyword>
<dbReference type="FunFam" id="3.40.920.10:FF:000001">
    <property type="entry name" value="Pyruvate:ferredoxin (Flavodoxin) oxidoreductase"/>
    <property type="match status" value="1"/>
</dbReference>
<evidence type="ECO:0000256" key="15">
    <source>
        <dbReference type="PIRSR" id="PIRSR000159-1"/>
    </source>
</evidence>